<dbReference type="EMBL" id="JAATIQ010000006">
    <property type="protein sequence ID" value="KAF4402743.1"/>
    <property type="molecule type" value="Genomic_DNA"/>
</dbReference>
<dbReference type="InterPro" id="IPR038860">
    <property type="entry name" value="YCF72"/>
</dbReference>
<accession>A0A7J6I5E2</accession>
<organism evidence="8 9">
    <name type="scientific">Cannabis sativa</name>
    <name type="common">Hemp</name>
    <name type="synonym">Marijuana</name>
    <dbReference type="NCBI Taxonomy" id="3483"/>
    <lineage>
        <taxon>Eukaryota</taxon>
        <taxon>Viridiplantae</taxon>
        <taxon>Streptophyta</taxon>
        <taxon>Embryophyta</taxon>
        <taxon>Tracheophyta</taxon>
        <taxon>Spermatophyta</taxon>
        <taxon>Magnoliopsida</taxon>
        <taxon>eudicotyledons</taxon>
        <taxon>Gunneridae</taxon>
        <taxon>Pentapetalae</taxon>
        <taxon>rosids</taxon>
        <taxon>fabids</taxon>
        <taxon>Rosales</taxon>
        <taxon>Cannabaceae</taxon>
        <taxon>Cannabis</taxon>
    </lineage>
</organism>
<evidence type="ECO:0000256" key="6">
    <source>
        <dbReference type="SAM" id="Phobius"/>
    </source>
</evidence>
<keyword evidence="5" id="KW-0934">Plastid</keyword>
<evidence type="ECO:0000313" key="9">
    <source>
        <dbReference type="Proteomes" id="UP000583929"/>
    </source>
</evidence>
<evidence type="ECO:0000256" key="4">
    <source>
        <dbReference type="ARBA" id="ARBA00022528"/>
    </source>
</evidence>
<protein>
    <recommendedName>
        <fullName evidence="3">Uncharacterized protein ycf72</fullName>
    </recommendedName>
</protein>
<dbReference type="PANTHER" id="PTHR37377">
    <property type="entry name" value="RIBULOSE BISPHOSPHATE CARBOXYLASE LARGE CHAIN"/>
    <property type="match status" value="1"/>
</dbReference>
<dbReference type="InterPro" id="IPR001280">
    <property type="entry name" value="PSI_PsaA/B"/>
</dbReference>
<dbReference type="InterPro" id="IPR056777">
    <property type="entry name" value="Ycf2_N"/>
</dbReference>
<evidence type="ECO:0000256" key="2">
    <source>
        <dbReference type="ARBA" id="ARBA00009599"/>
    </source>
</evidence>
<dbReference type="AlphaFoldDB" id="A0A7J6I5E2"/>
<comment type="subcellular location">
    <subcellularLocation>
        <location evidence="1">Plastid</location>
        <location evidence="1">Chloroplast</location>
    </subcellularLocation>
</comment>
<name>A0A7J6I5E2_CANSA</name>
<comment type="similarity">
    <text evidence="2">Belongs to the ycf72 family.</text>
</comment>
<dbReference type="SUPFAM" id="SSF81558">
    <property type="entry name" value="Photosystem I subunits PsaA/PsaB"/>
    <property type="match status" value="1"/>
</dbReference>
<gene>
    <name evidence="8" type="ORF">G4B88_010195</name>
</gene>
<proteinExistence type="inferred from homology"/>
<keyword evidence="6" id="KW-0812">Transmembrane</keyword>
<evidence type="ECO:0000256" key="1">
    <source>
        <dbReference type="ARBA" id="ARBA00004229"/>
    </source>
</evidence>
<dbReference type="GO" id="GO:0015979">
    <property type="term" value="P:photosynthesis"/>
    <property type="evidence" value="ECO:0007669"/>
    <property type="project" value="InterPro"/>
</dbReference>
<reference evidence="8 9" key="1">
    <citation type="journal article" date="2020" name="bioRxiv">
        <title>Sequence and annotation of 42 cannabis genomes reveals extensive copy number variation in cannabinoid synthesis and pathogen resistance genes.</title>
        <authorList>
            <person name="Mckernan K.J."/>
            <person name="Helbert Y."/>
            <person name="Kane L.T."/>
            <person name="Ebling H."/>
            <person name="Zhang L."/>
            <person name="Liu B."/>
            <person name="Eaton Z."/>
            <person name="Mclaughlin S."/>
            <person name="Kingan S."/>
            <person name="Baybayan P."/>
            <person name="Concepcion G."/>
            <person name="Jordan M."/>
            <person name="Riva A."/>
            <person name="Barbazuk W."/>
            <person name="Harkins T."/>
        </authorList>
    </citation>
    <scope>NUCLEOTIDE SEQUENCE [LARGE SCALE GENOMIC DNA]</scope>
    <source>
        <strain evidence="9">cv. Jamaican Lion 4</strain>
        <tissue evidence="8">Leaf</tissue>
    </source>
</reference>
<feature type="transmembrane region" description="Helical" evidence="6">
    <location>
        <begin position="374"/>
        <end position="392"/>
    </location>
</feature>
<dbReference type="InterPro" id="IPR036408">
    <property type="entry name" value="PSI_PsaA/B_sf"/>
</dbReference>
<keyword evidence="6" id="KW-1133">Transmembrane helix</keyword>
<dbReference type="GO" id="GO:0016020">
    <property type="term" value="C:membrane"/>
    <property type="evidence" value="ECO:0007669"/>
    <property type="project" value="InterPro"/>
</dbReference>
<dbReference type="Proteomes" id="UP000583929">
    <property type="component" value="Unassembled WGS sequence"/>
</dbReference>
<evidence type="ECO:0000256" key="5">
    <source>
        <dbReference type="ARBA" id="ARBA00022640"/>
    </source>
</evidence>
<keyword evidence="4" id="KW-0150">Chloroplast</keyword>
<evidence type="ECO:0000256" key="3">
    <source>
        <dbReference type="ARBA" id="ARBA00021519"/>
    </source>
</evidence>
<dbReference type="GO" id="GO:0009579">
    <property type="term" value="C:thylakoid"/>
    <property type="evidence" value="ECO:0007669"/>
    <property type="project" value="InterPro"/>
</dbReference>
<evidence type="ECO:0000313" key="8">
    <source>
        <dbReference type="EMBL" id="KAF4402743.1"/>
    </source>
</evidence>
<dbReference type="Pfam" id="PF00223">
    <property type="entry name" value="PsaA_PsaB"/>
    <property type="match status" value="1"/>
</dbReference>
<keyword evidence="9" id="KW-1185">Reference proteome</keyword>
<evidence type="ECO:0000259" key="7">
    <source>
        <dbReference type="Pfam" id="PF05695"/>
    </source>
</evidence>
<sequence>MPDHCRYNGRRSGARVEGFFLPIGALPSPPPWGWSTGFITTPLTTGRVPTQRLDPALPKLFWFTPTFPTCPTVAEQFLGIKRTSPEGNFNVADFPSFPISFATAPAALANCPPFPKRFIKLFDSRIRSILHSRNSHLQGSTSNRYFTIKGVVLFVVAVLIYRINNQKIVERKNLYLTGLLPIPMNFIGPRNDTLEESFWSSNINRLIVSLPYFPKGKKISESCFLDPKESTWVLPITKKISNETVAGIEISFKEIDIKYLEFLFVYYMDDPMNCWIEEAKHNQLEFGRAIQNLSERLDLLSHGFFKQQGAGSTIQSNDIEHVSHFVWAFSLMCGYWLELIESIVWAHNKLKVAPATQPRALSIVQGRAVGVTHYLLGGIATTWAFFLARIIAVG</sequence>
<dbReference type="GO" id="GO:0009507">
    <property type="term" value="C:chloroplast"/>
    <property type="evidence" value="ECO:0007669"/>
    <property type="project" value="UniProtKB-SubCell"/>
</dbReference>
<dbReference type="Pfam" id="PF05695">
    <property type="entry name" value="Ycf2"/>
    <property type="match status" value="1"/>
</dbReference>
<keyword evidence="6" id="KW-0472">Membrane</keyword>
<feature type="domain" description="Ycf2 N-terminal" evidence="7">
    <location>
        <begin position="116"/>
        <end position="239"/>
    </location>
</feature>
<comment type="caution">
    <text evidence="8">The sequence shown here is derived from an EMBL/GenBank/DDBJ whole genome shotgun (WGS) entry which is preliminary data.</text>
</comment>
<dbReference type="Gene3D" id="1.20.1130.10">
    <property type="entry name" value="Photosystem I PsaA/PsaB"/>
    <property type="match status" value="1"/>
</dbReference>
<dbReference type="PANTHER" id="PTHR37377:SF2">
    <property type="entry name" value="SMALL RIBOSOMAL SUBUNIT PROTEIN US2C"/>
    <property type="match status" value="1"/>
</dbReference>